<evidence type="ECO:0000313" key="13">
    <source>
        <dbReference type="Proteomes" id="UP000062475"/>
    </source>
</evidence>
<dbReference type="EMBL" id="CP012175">
    <property type="protein sequence ID" value="AKV79972.1"/>
    <property type="molecule type" value="Genomic_DNA"/>
</dbReference>
<proteinExistence type="predicted"/>
<dbReference type="PATRIC" id="fig|43687.5.peg.53"/>
<dbReference type="Proteomes" id="UP000062398">
    <property type="component" value="Chromosome"/>
</dbReference>
<feature type="compositionally biased region" description="Acidic residues" evidence="1">
    <location>
        <begin position="1"/>
        <end position="18"/>
    </location>
</feature>
<dbReference type="Proteomes" id="UP000029084">
    <property type="component" value="Chromosome"/>
</dbReference>
<feature type="domain" description="RNA polymerase Rpo13 subunit HTH" evidence="2">
    <location>
        <begin position="19"/>
        <end position="57"/>
    </location>
</feature>
<evidence type="ECO:0000313" key="12">
    <source>
        <dbReference type="Proteomes" id="UP000062398"/>
    </source>
</evidence>
<reference evidence="3 9" key="1">
    <citation type="journal article" date="2014" name="J. Bacteriol.">
        <title>Role of an Archaeal PitA Transporter in the Copper and Arsenic Resistance of Metallosphaera sedula, an Extreme Thermoacidophile.</title>
        <authorList>
            <person name="McCarthy S."/>
            <person name="Ai C."/>
            <person name="Wheaton G."/>
            <person name="Tevatia R."/>
            <person name="Eckrich V."/>
            <person name="Kelly R."/>
            <person name="Blum P."/>
        </authorList>
    </citation>
    <scope>NUCLEOTIDE SEQUENCE [LARGE SCALE GENOMIC DNA]</scope>
    <source>
        <strain evidence="3 9">CuR1</strain>
    </source>
</reference>
<organism evidence="3 9">
    <name type="scientific">Metallosphaera sedula</name>
    <dbReference type="NCBI Taxonomy" id="43687"/>
    <lineage>
        <taxon>Archaea</taxon>
        <taxon>Thermoproteota</taxon>
        <taxon>Thermoprotei</taxon>
        <taxon>Sulfolobales</taxon>
        <taxon>Sulfolobaceae</taxon>
        <taxon>Metallosphaera</taxon>
    </lineage>
</organism>
<dbReference type="OMA" id="KNTEVWH"/>
<evidence type="ECO:0000313" key="11">
    <source>
        <dbReference type="Proteomes" id="UP000061362"/>
    </source>
</evidence>
<name>A0A088E1R0_9CREN</name>
<dbReference type="AlphaFoldDB" id="A0A088E1R0"/>
<accession>A0A088E1R0</accession>
<dbReference type="InterPro" id="IPR021985">
    <property type="entry name" value="RNA_pol_Rpo13"/>
</dbReference>
<evidence type="ECO:0000313" key="8">
    <source>
        <dbReference type="EMBL" id="AKV82217.1"/>
    </source>
</evidence>
<dbReference type="RefSeq" id="WP_011921198.1">
    <property type="nucleotide sequence ID" value="NZ_AP019770.1"/>
</dbReference>
<feature type="region of interest" description="Disordered" evidence="1">
    <location>
        <begin position="1"/>
        <end position="33"/>
    </location>
</feature>
<dbReference type="EMBL" id="CP008822">
    <property type="protein sequence ID" value="AIM26216.1"/>
    <property type="molecule type" value="Genomic_DNA"/>
</dbReference>
<reference evidence="8 10" key="3">
    <citation type="submission" date="2015-07" db="EMBL/GenBank/DDBJ databases">
        <title>Physiological, transcriptional responses and genome re-sequencing of acid resistant extremely thermoacidophilic Metallosphaera sedula SARC-M1.</title>
        <authorList>
            <person name="Ai C."/>
            <person name="McCarthy S."/>
            <person name="Eckrich V."/>
            <person name="Rudrappa D."/>
            <person name="Qiu G."/>
            <person name="Blum P."/>
        </authorList>
    </citation>
    <scope>NUCLEOTIDE SEQUENCE [LARGE SCALE GENOMIC DNA]</scope>
    <source>
        <strain evidence="8 10">SARC-M1</strain>
    </source>
</reference>
<evidence type="ECO:0000313" key="3">
    <source>
        <dbReference type="EMBL" id="AIM26216.1"/>
    </source>
</evidence>
<dbReference type="Proteomes" id="UP000061362">
    <property type="component" value="Chromosome"/>
</dbReference>
<dbReference type="GeneID" id="97614939"/>
<evidence type="ECO:0000313" key="10">
    <source>
        <dbReference type="Proteomes" id="UP000056255"/>
    </source>
</evidence>
<dbReference type="Proteomes" id="UP000068832">
    <property type="component" value="Chromosome"/>
</dbReference>
<evidence type="ECO:0000313" key="7">
    <source>
        <dbReference type="EMBL" id="AKV79972.1"/>
    </source>
</evidence>
<evidence type="ECO:0000259" key="2">
    <source>
        <dbReference type="Pfam" id="PF12136"/>
    </source>
</evidence>
<protein>
    <submittedName>
        <fullName evidence="4">RNA polymerase Rpo13 subunit HTH domain protein</fullName>
    </submittedName>
</protein>
<evidence type="ECO:0000256" key="1">
    <source>
        <dbReference type="SAM" id="MobiDB-lite"/>
    </source>
</evidence>
<dbReference type="Proteomes" id="UP000062475">
    <property type="component" value="Chromosome"/>
</dbReference>
<dbReference type="EMBL" id="CP012172">
    <property type="protein sequence ID" value="AKV73237.1"/>
    <property type="molecule type" value="Genomic_DNA"/>
</dbReference>
<evidence type="ECO:0000313" key="9">
    <source>
        <dbReference type="Proteomes" id="UP000029084"/>
    </source>
</evidence>
<gene>
    <name evidence="3" type="ORF">HA72_0052</name>
    <name evidence="4" type="ORF">MsedA_0054</name>
    <name evidence="5" type="ORF">MsedB_0054</name>
    <name evidence="6" type="ORF">MsedC_0053</name>
    <name evidence="7" type="ORF">MsedD_0054</name>
    <name evidence="8" type="ORF">MsedE_0054</name>
</gene>
<evidence type="ECO:0000313" key="6">
    <source>
        <dbReference type="EMBL" id="AKV77727.1"/>
    </source>
</evidence>
<dbReference type="Proteomes" id="UP000056255">
    <property type="component" value="Chromosome"/>
</dbReference>
<dbReference type="EMBL" id="CP012174">
    <property type="protein sequence ID" value="AKV77727.1"/>
    <property type="molecule type" value="Genomic_DNA"/>
</dbReference>
<feature type="compositionally biased region" description="Basic residues" evidence="1">
    <location>
        <begin position="79"/>
        <end position="102"/>
    </location>
</feature>
<dbReference type="Gene3D" id="6.20.450.10">
    <property type="match status" value="1"/>
</dbReference>
<evidence type="ECO:0000313" key="5">
    <source>
        <dbReference type="EMBL" id="AKV75481.1"/>
    </source>
</evidence>
<dbReference type="EMBL" id="CP012176">
    <property type="protein sequence ID" value="AKV82217.1"/>
    <property type="molecule type" value="Genomic_DNA"/>
</dbReference>
<dbReference type="EMBL" id="CP012173">
    <property type="protein sequence ID" value="AKV75481.1"/>
    <property type="molecule type" value="Genomic_DNA"/>
</dbReference>
<evidence type="ECO:0000313" key="4">
    <source>
        <dbReference type="EMBL" id="AKV73237.1"/>
    </source>
</evidence>
<feature type="region of interest" description="Disordered" evidence="1">
    <location>
        <begin position="67"/>
        <end position="102"/>
    </location>
</feature>
<sequence>MISTSEDYDDENEPETSVDEAGKVEEDEEGVPAMSLQDIELLTKNTEVWHRLMSGKISIEEAKKEFEDNNSIFVSKTEKGKKRTAKKRTTKKTKKTKKSKEE</sequence>
<reference evidence="11 12" key="2">
    <citation type="journal article" date="2015" name="Genome Announc.">
        <title>Complete Genome Sequences of Evolved Arsenate-Resistant Metallosphaera sedula Strains.</title>
        <authorList>
            <person name="Ai C."/>
            <person name="McCarthy S."/>
            <person name="Schackwitz W."/>
            <person name="Martin J."/>
            <person name="Lipzen A."/>
            <person name="Blum P."/>
        </authorList>
    </citation>
    <scope>NUCLEOTIDE SEQUENCE [LARGE SCALE GENOMIC DNA]</scope>
    <source>
        <strain evidence="6 12">ARS120-1</strain>
        <strain evidence="7 11">ARS120-2</strain>
        <strain evidence="4 14">ARS50-1</strain>
        <strain evidence="5 13">ARS50-2</strain>
    </source>
</reference>
<evidence type="ECO:0000313" key="14">
    <source>
        <dbReference type="Proteomes" id="UP000068832"/>
    </source>
</evidence>
<dbReference type="Pfam" id="PF12136">
    <property type="entry name" value="RNA_pol_Rpo13"/>
    <property type="match status" value="1"/>
</dbReference>